<dbReference type="InterPro" id="IPR027477">
    <property type="entry name" value="Succ_DH/fumarate_Rdtase_cat_sf"/>
</dbReference>
<evidence type="ECO:0000256" key="4">
    <source>
        <dbReference type="ARBA" id="ARBA00023002"/>
    </source>
</evidence>
<dbReference type="NCBIfam" id="NF006130">
    <property type="entry name" value="PRK08274.1"/>
    <property type="match status" value="1"/>
</dbReference>
<protein>
    <submittedName>
        <fullName evidence="6">Tricarballylate dehydrogenase</fullName>
    </submittedName>
</protein>
<dbReference type="EMBL" id="FNOW01000003">
    <property type="protein sequence ID" value="SDX43118.1"/>
    <property type="molecule type" value="Genomic_DNA"/>
</dbReference>
<dbReference type="AlphaFoldDB" id="A0A1H3BN09"/>
<keyword evidence="7" id="KW-1185">Reference proteome</keyword>
<dbReference type="SUPFAM" id="SSF51905">
    <property type="entry name" value="FAD/NAD(P)-binding domain"/>
    <property type="match status" value="1"/>
</dbReference>
<comment type="cofactor">
    <cofactor evidence="1">
        <name>FAD</name>
        <dbReference type="ChEBI" id="CHEBI:57692"/>
    </cofactor>
</comment>
<keyword evidence="2" id="KW-0285">Flavoprotein</keyword>
<keyword evidence="4" id="KW-0560">Oxidoreductase</keyword>
<dbReference type="InterPro" id="IPR036188">
    <property type="entry name" value="FAD/NAD-bd_sf"/>
</dbReference>
<proteinExistence type="predicted"/>
<dbReference type="PANTHER" id="PTHR43400:SF7">
    <property type="entry name" value="FAD-DEPENDENT OXIDOREDUCTASE 2 FAD BINDING DOMAIN-CONTAINING PROTEIN"/>
    <property type="match status" value="1"/>
</dbReference>
<organism evidence="6 7">
    <name type="scientific">Allochromatium warmingii</name>
    <name type="common">Chromatium warmingii</name>
    <dbReference type="NCBI Taxonomy" id="61595"/>
    <lineage>
        <taxon>Bacteria</taxon>
        <taxon>Pseudomonadati</taxon>
        <taxon>Pseudomonadota</taxon>
        <taxon>Gammaproteobacteria</taxon>
        <taxon>Chromatiales</taxon>
        <taxon>Chromatiaceae</taxon>
        <taxon>Allochromatium</taxon>
    </lineage>
</organism>
<dbReference type="SUPFAM" id="SSF56425">
    <property type="entry name" value="Succinate dehydrogenase/fumarate reductase flavoprotein, catalytic domain"/>
    <property type="match status" value="1"/>
</dbReference>
<reference evidence="7" key="1">
    <citation type="submission" date="2016-10" db="EMBL/GenBank/DDBJ databases">
        <authorList>
            <person name="Varghese N."/>
            <person name="Submissions S."/>
        </authorList>
    </citation>
    <scope>NUCLEOTIDE SEQUENCE [LARGE SCALE GENOMIC DNA]</scope>
    <source>
        <strain evidence="7">DSM 173</strain>
    </source>
</reference>
<sequence>MILAYGEGDINSYSFDPHRTLSNLLTAWRTWRSPHLPAEQPDSAPDVLVIGGGAAALCAAITARRAGCSVLLAEQAPLAHRGGNTRHSRNLRLSHPAPTPFTSGVYHADEFWAELDRATEGTADPNLGRLLVEHSATLTDWLLEAGVPLQPRSSGVLPESRRTAFLLGGGKTLLNRLYALAERLGVRIWYDCEISAPQLEDGRIVHLTAQHAHTSYPLTPRTVIACCGGGQANRAWLRQQWGAVADGFINRGTPFATGTLLASLLQQGALAVGDPRAAYLVAVDARSPADDGGIVTRVRSMPEGIVVDTSGRRRHDEGGDTASTRYALWGQRLAHWPEQLGYLILDARGQRAAPPALYPPIQAPTLAALAALLGIDSAALCATVADYNAAIRPAAAEHASGYTVGLDPPKTRHAQPLTEPPFSAYPMRPGITFTYYGVAVDTRTRVRLAAGGVIENLFAAGMLMAPNLMARGYVSGLALTIGLVFGRLAGAEAARGVHSG</sequence>
<dbReference type="Gene3D" id="3.90.700.10">
    <property type="entry name" value="Succinate dehydrogenase/fumarate reductase flavoprotein, catalytic domain"/>
    <property type="match status" value="1"/>
</dbReference>
<accession>A0A1H3BN09</accession>
<dbReference type="PANTHER" id="PTHR43400">
    <property type="entry name" value="FUMARATE REDUCTASE"/>
    <property type="match status" value="1"/>
</dbReference>
<dbReference type="Pfam" id="PF00890">
    <property type="entry name" value="FAD_binding_2"/>
    <property type="match status" value="1"/>
</dbReference>
<feature type="domain" description="FAD-dependent oxidoreductase 2 FAD-binding" evidence="5">
    <location>
        <begin position="46"/>
        <end position="464"/>
    </location>
</feature>
<gene>
    <name evidence="6" type="ORF">SAMN05421644_10386</name>
</gene>
<evidence type="ECO:0000256" key="3">
    <source>
        <dbReference type="ARBA" id="ARBA00022827"/>
    </source>
</evidence>
<dbReference type="OrthoDB" id="9813348at2"/>
<dbReference type="Gene3D" id="3.50.50.60">
    <property type="entry name" value="FAD/NAD(P)-binding domain"/>
    <property type="match status" value="1"/>
</dbReference>
<dbReference type="InterPro" id="IPR012831">
    <property type="entry name" value="CobZ"/>
</dbReference>
<dbReference type="STRING" id="61595.SAMN05421644_10386"/>
<evidence type="ECO:0000313" key="7">
    <source>
        <dbReference type="Proteomes" id="UP000198672"/>
    </source>
</evidence>
<dbReference type="InterPro" id="IPR050315">
    <property type="entry name" value="FAD-oxidoreductase_2"/>
</dbReference>
<dbReference type="InterPro" id="IPR003953">
    <property type="entry name" value="FAD-dep_OxRdtase_2_FAD-bd"/>
</dbReference>
<keyword evidence="3" id="KW-0274">FAD</keyword>
<evidence type="ECO:0000256" key="1">
    <source>
        <dbReference type="ARBA" id="ARBA00001974"/>
    </source>
</evidence>
<evidence type="ECO:0000259" key="5">
    <source>
        <dbReference type="Pfam" id="PF00890"/>
    </source>
</evidence>
<dbReference type="NCBIfam" id="TIGR02485">
    <property type="entry name" value="CobZ_N-term"/>
    <property type="match status" value="1"/>
</dbReference>
<evidence type="ECO:0000256" key="2">
    <source>
        <dbReference type="ARBA" id="ARBA00022630"/>
    </source>
</evidence>
<evidence type="ECO:0000313" key="6">
    <source>
        <dbReference type="EMBL" id="SDX43118.1"/>
    </source>
</evidence>
<dbReference type="GO" id="GO:0016491">
    <property type="term" value="F:oxidoreductase activity"/>
    <property type="evidence" value="ECO:0007669"/>
    <property type="project" value="UniProtKB-KW"/>
</dbReference>
<name>A0A1H3BN09_ALLWA</name>
<dbReference type="Proteomes" id="UP000198672">
    <property type="component" value="Unassembled WGS sequence"/>
</dbReference>